<dbReference type="InterPro" id="IPR052704">
    <property type="entry name" value="ECF_Sigma-70_Domain"/>
</dbReference>
<accession>A0ABU2JIV3</accession>
<dbReference type="InterPro" id="IPR032710">
    <property type="entry name" value="NTF2-like_dom_sf"/>
</dbReference>
<gene>
    <name evidence="1" type="ORF">RM423_23910</name>
</gene>
<dbReference type="SUPFAM" id="SSF54427">
    <property type="entry name" value="NTF2-like"/>
    <property type="match status" value="1"/>
</dbReference>
<name>A0ABU2JIV3_9ACTN</name>
<dbReference type="Proteomes" id="UP001183176">
    <property type="component" value="Unassembled WGS sequence"/>
</dbReference>
<dbReference type="EMBL" id="JAVREH010000101">
    <property type="protein sequence ID" value="MDT0264409.1"/>
    <property type="molecule type" value="Genomic_DNA"/>
</dbReference>
<evidence type="ECO:0000313" key="1">
    <source>
        <dbReference type="EMBL" id="MDT0264409.1"/>
    </source>
</evidence>
<dbReference type="PANTHER" id="PTHR30173:SF43">
    <property type="entry name" value="ECF RNA POLYMERASE SIGMA FACTOR SIGI-RELATED"/>
    <property type="match status" value="1"/>
</dbReference>
<reference evidence="2" key="1">
    <citation type="submission" date="2023-07" db="EMBL/GenBank/DDBJ databases">
        <title>30 novel species of actinomycetes from the DSMZ collection.</title>
        <authorList>
            <person name="Nouioui I."/>
        </authorList>
    </citation>
    <scope>NUCLEOTIDE SEQUENCE [LARGE SCALE GENOMIC DNA]</scope>
    <source>
        <strain evidence="2">DSM 44399</strain>
    </source>
</reference>
<keyword evidence="2" id="KW-1185">Reference proteome</keyword>
<dbReference type="RefSeq" id="WP_311425545.1">
    <property type="nucleotide sequence ID" value="NZ_JAVREH010000101.1"/>
</dbReference>
<comment type="caution">
    <text evidence="1">The sequence shown here is derived from an EMBL/GenBank/DDBJ whole genome shotgun (WGS) entry which is preliminary data.</text>
</comment>
<protein>
    <recommendedName>
        <fullName evidence="3">SnoaL-like domain-containing protein</fullName>
    </recommendedName>
</protein>
<dbReference type="PANTHER" id="PTHR30173">
    <property type="entry name" value="SIGMA 19 FACTOR"/>
    <property type="match status" value="1"/>
</dbReference>
<evidence type="ECO:0008006" key="3">
    <source>
        <dbReference type="Google" id="ProtNLM"/>
    </source>
</evidence>
<organism evidence="1 2">
    <name type="scientific">Jatrophihabitans lederbergiae</name>
    <dbReference type="NCBI Taxonomy" id="3075547"/>
    <lineage>
        <taxon>Bacteria</taxon>
        <taxon>Bacillati</taxon>
        <taxon>Actinomycetota</taxon>
        <taxon>Actinomycetes</taxon>
        <taxon>Jatrophihabitantales</taxon>
        <taxon>Jatrophihabitantaceae</taxon>
        <taxon>Jatrophihabitans</taxon>
    </lineage>
</organism>
<proteinExistence type="predicted"/>
<evidence type="ECO:0000313" key="2">
    <source>
        <dbReference type="Proteomes" id="UP001183176"/>
    </source>
</evidence>
<sequence>MQPVPEDALADWEVVDAFLAAARGGDFGRLLRLLAWDVVVAGDADAVVMGTPERITGREEVAHFFNGAAKAAPPVFVEDRPGGAWIHRGEARVAFDFTVVHGAVTRIDFRAQPAVLAGVGRRKGPDPVDRGALD</sequence>
<dbReference type="Gene3D" id="3.10.450.50">
    <property type="match status" value="1"/>
</dbReference>